<dbReference type="InterPro" id="IPR027417">
    <property type="entry name" value="P-loop_NTPase"/>
</dbReference>
<comment type="caution">
    <text evidence="6">The sequence shown here is derived from an EMBL/GenBank/DDBJ whole genome shotgun (WGS) entry which is preliminary data.</text>
</comment>
<dbReference type="GO" id="GO:0005524">
    <property type="term" value="F:ATP binding"/>
    <property type="evidence" value="ECO:0007669"/>
    <property type="project" value="UniProtKB-KW"/>
</dbReference>
<keyword evidence="4 6" id="KW-0067">ATP-binding</keyword>
<dbReference type="InterPro" id="IPR003593">
    <property type="entry name" value="AAA+_ATPase"/>
</dbReference>
<dbReference type="SMART" id="SM00382">
    <property type="entry name" value="AAA"/>
    <property type="match status" value="1"/>
</dbReference>
<dbReference type="InterPro" id="IPR050763">
    <property type="entry name" value="ABC_transporter_ATP-binding"/>
</dbReference>
<accession>A0A933MJ87</accession>
<dbReference type="AlphaFoldDB" id="A0A933MJ87"/>
<evidence type="ECO:0000256" key="2">
    <source>
        <dbReference type="ARBA" id="ARBA00022448"/>
    </source>
</evidence>
<reference evidence="6" key="1">
    <citation type="submission" date="2020-07" db="EMBL/GenBank/DDBJ databases">
        <title>Huge and variable diversity of episymbiotic CPR bacteria and DPANN archaea in groundwater ecosystems.</title>
        <authorList>
            <person name="He C.Y."/>
            <person name="Keren R."/>
            <person name="Whittaker M."/>
            <person name="Farag I.F."/>
            <person name="Doudna J."/>
            <person name="Cate J.H.D."/>
            <person name="Banfield J.F."/>
        </authorList>
    </citation>
    <scope>NUCLEOTIDE SEQUENCE</scope>
    <source>
        <strain evidence="6">NC_groundwater_1520_Pr4_B-0.1um_53_5</strain>
    </source>
</reference>
<dbReference type="PROSITE" id="PS50893">
    <property type="entry name" value="ABC_TRANSPORTER_2"/>
    <property type="match status" value="1"/>
</dbReference>
<comment type="similarity">
    <text evidence="1">Belongs to the ABC transporter superfamily.</text>
</comment>
<evidence type="ECO:0000256" key="1">
    <source>
        <dbReference type="ARBA" id="ARBA00005417"/>
    </source>
</evidence>
<gene>
    <name evidence="6" type="ORF">HY768_04230</name>
</gene>
<dbReference type="Gene3D" id="3.40.50.300">
    <property type="entry name" value="P-loop containing nucleotide triphosphate hydrolases"/>
    <property type="match status" value="1"/>
</dbReference>
<dbReference type="PANTHER" id="PTHR42711">
    <property type="entry name" value="ABC TRANSPORTER ATP-BINDING PROTEIN"/>
    <property type="match status" value="1"/>
</dbReference>
<evidence type="ECO:0000256" key="4">
    <source>
        <dbReference type="ARBA" id="ARBA00022840"/>
    </source>
</evidence>
<dbReference type="EMBL" id="JACQXR010000051">
    <property type="protein sequence ID" value="MBI4726424.1"/>
    <property type="molecule type" value="Genomic_DNA"/>
</dbReference>
<proteinExistence type="inferred from homology"/>
<name>A0A933MJ87_UNCT6</name>
<evidence type="ECO:0000256" key="3">
    <source>
        <dbReference type="ARBA" id="ARBA00022741"/>
    </source>
</evidence>
<dbReference type="InterPro" id="IPR003439">
    <property type="entry name" value="ABC_transporter-like_ATP-bd"/>
</dbReference>
<keyword evidence="3" id="KW-0547">Nucleotide-binding</keyword>
<dbReference type="GO" id="GO:0016887">
    <property type="term" value="F:ATP hydrolysis activity"/>
    <property type="evidence" value="ECO:0007669"/>
    <property type="project" value="InterPro"/>
</dbReference>
<protein>
    <submittedName>
        <fullName evidence="6">ATP-binding cassette domain-containing protein</fullName>
    </submittedName>
</protein>
<evidence type="ECO:0000259" key="5">
    <source>
        <dbReference type="PROSITE" id="PS50893"/>
    </source>
</evidence>
<dbReference type="PANTHER" id="PTHR42711:SF5">
    <property type="entry name" value="ABC TRANSPORTER ATP-BINDING PROTEIN NATA"/>
    <property type="match status" value="1"/>
</dbReference>
<feature type="domain" description="ABC transporter" evidence="5">
    <location>
        <begin position="2"/>
        <end position="237"/>
    </location>
</feature>
<dbReference type="SUPFAM" id="SSF52540">
    <property type="entry name" value="P-loop containing nucleoside triphosphate hydrolases"/>
    <property type="match status" value="1"/>
</dbReference>
<organism evidence="6 7">
    <name type="scientific">candidate division TA06 bacterium</name>
    <dbReference type="NCBI Taxonomy" id="2250710"/>
    <lineage>
        <taxon>Bacteria</taxon>
        <taxon>Bacteria division TA06</taxon>
    </lineage>
</organism>
<evidence type="ECO:0000313" key="7">
    <source>
        <dbReference type="Proteomes" id="UP000736328"/>
    </source>
</evidence>
<sequence>MIKTESISKTFWDQKGGEIKAVLPISLEVHPGEVFGLLGPNGAGKTTFLRMLATVISPTAGTAAINGFDLLTQPDDIKKSIGFLSGNTKLYGRLSPRELLDYFGQLYDMIPRQIKLRCQEIYNLLDMNDFADQRIESLSTGQTQKTSIARCILHDPPVYILDEPTLGLDILTSRTIIRFIRDSTKTGKTVIFSTHYMEEAELLCHRIGLINQGKILDIDNLKGYQQKSGKSHLADIFLDYVSNARGIKL</sequence>
<dbReference type="Pfam" id="PF00005">
    <property type="entry name" value="ABC_tran"/>
    <property type="match status" value="1"/>
</dbReference>
<evidence type="ECO:0000313" key="6">
    <source>
        <dbReference type="EMBL" id="MBI4726424.1"/>
    </source>
</evidence>
<dbReference type="Proteomes" id="UP000736328">
    <property type="component" value="Unassembled WGS sequence"/>
</dbReference>
<keyword evidence="2" id="KW-0813">Transport</keyword>